<keyword evidence="6" id="KW-0808">Transferase</keyword>
<dbReference type="PANTHER" id="PTHR42743">
    <property type="entry name" value="AMINO-ACID AMINOTRANSFERASE"/>
    <property type="match status" value="1"/>
</dbReference>
<dbReference type="GO" id="GO:0046394">
    <property type="term" value="P:carboxylic acid biosynthetic process"/>
    <property type="evidence" value="ECO:0007669"/>
    <property type="project" value="UniProtKB-ARBA"/>
</dbReference>
<dbReference type="GO" id="GO:0005829">
    <property type="term" value="C:cytosol"/>
    <property type="evidence" value="ECO:0007669"/>
    <property type="project" value="TreeGrafter"/>
</dbReference>
<evidence type="ECO:0000256" key="1">
    <source>
        <dbReference type="ARBA" id="ARBA00001933"/>
    </source>
</evidence>
<dbReference type="Gene3D" id="3.20.10.10">
    <property type="entry name" value="D-amino Acid Aminotransferase, subunit A, domain 2"/>
    <property type="match status" value="1"/>
</dbReference>
<comment type="cofactor">
    <cofactor evidence="1 5">
        <name>pyridoxal 5'-phosphate</name>
        <dbReference type="ChEBI" id="CHEBI:597326"/>
    </cofactor>
</comment>
<comment type="similarity">
    <text evidence="2 4">Belongs to the class-IV pyridoxal-phosphate-dependent aminotransferase family.</text>
</comment>
<evidence type="ECO:0000256" key="2">
    <source>
        <dbReference type="ARBA" id="ARBA00009320"/>
    </source>
</evidence>
<keyword evidence="3 5" id="KW-0663">Pyridoxal phosphate</keyword>
<dbReference type="InterPro" id="IPR050571">
    <property type="entry name" value="Class-IV_PLP-Dep_Aminotrnsfr"/>
</dbReference>
<evidence type="ECO:0000313" key="7">
    <source>
        <dbReference type="Proteomes" id="UP001144471"/>
    </source>
</evidence>
<evidence type="ECO:0000313" key="6">
    <source>
        <dbReference type="EMBL" id="GLI57049.1"/>
    </source>
</evidence>
<reference evidence="6" key="1">
    <citation type="submission" date="2022-12" db="EMBL/GenBank/DDBJ databases">
        <title>Reference genome sequencing for broad-spectrum identification of bacterial and archaeal isolates by mass spectrometry.</title>
        <authorList>
            <person name="Sekiguchi Y."/>
            <person name="Tourlousse D.M."/>
        </authorList>
    </citation>
    <scope>NUCLEOTIDE SEQUENCE</scope>
    <source>
        <strain evidence="6">10succ1</strain>
    </source>
</reference>
<evidence type="ECO:0000256" key="5">
    <source>
        <dbReference type="RuleBase" id="RU004516"/>
    </source>
</evidence>
<dbReference type="GO" id="GO:0008652">
    <property type="term" value="P:amino acid biosynthetic process"/>
    <property type="evidence" value="ECO:0007669"/>
    <property type="project" value="UniProtKB-ARBA"/>
</dbReference>
<gene>
    <name evidence="6" type="ORF">PM10SUCC1_25630</name>
</gene>
<dbReference type="Pfam" id="PF01063">
    <property type="entry name" value="Aminotran_4"/>
    <property type="match status" value="1"/>
</dbReference>
<protein>
    <submittedName>
        <fullName evidence="6">Branched chain amino acid--2-keto-4-methylthiobutyrate aminotransferase</fullName>
    </submittedName>
</protein>
<dbReference type="PANTHER" id="PTHR42743:SF11">
    <property type="entry name" value="AMINODEOXYCHORISMATE LYASE"/>
    <property type="match status" value="1"/>
</dbReference>
<dbReference type="InterPro" id="IPR018300">
    <property type="entry name" value="Aminotrans_IV_CS"/>
</dbReference>
<dbReference type="Gene3D" id="3.30.470.10">
    <property type="match status" value="1"/>
</dbReference>
<dbReference type="RefSeq" id="WP_281836495.1">
    <property type="nucleotide sequence ID" value="NZ_BSDY01000012.1"/>
</dbReference>
<proteinExistence type="inferred from homology"/>
<evidence type="ECO:0000256" key="3">
    <source>
        <dbReference type="ARBA" id="ARBA00022898"/>
    </source>
</evidence>
<dbReference type="FunFam" id="3.20.10.10:FF:000002">
    <property type="entry name" value="D-alanine aminotransferase"/>
    <property type="match status" value="1"/>
</dbReference>
<dbReference type="SUPFAM" id="SSF56752">
    <property type="entry name" value="D-aminoacid aminotransferase-like PLP-dependent enzymes"/>
    <property type="match status" value="1"/>
</dbReference>
<dbReference type="GO" id="GO:0008483">
    <property type="term" value="F:transaminase activity"/>
    <property type="evidence" value="ECO:0007669"/>
    <property type="project" value="UniProtKB-KW"/>
</dbReference>
<dbReference type="PROSITE" id="PS00770">
    <property type="entry name" value="AA_TRANSFER_CLASS_4"/>
    <property type="match status" value="1"/>
</dbReference>
<dbReference type="EMBL" id="BSDY01000012">
    <property type="protein sequence ID" value="GLI57049.1"/>
    <property type="molecule type" value="Genomic_DNA"/>
</dbReference>
<sequence length="255" mass="29224">MNYVNGKFVVEPFSEGQLYGMGVFETILVEDGKGEYLQEHFERLVEGAKVLDINFNMSYISFQKHINKFIERSSKGRYAMRVSVAKKAYTYDFMINERRVPYTQEDYGRGFKVRVGELLKNPTSPLTYIKSICYTDNLLSLKKARIEGYDEVLHLNYKGEVCEGAISNIFFVRDGVVRTPHTSCGILKGIMREKIMERLRGLGIEVEEGSYSLEEVLGAQEIFVTNSLMGLMPVTEIEGKRKNSRSIYELIGRNI</sequence>
<dbReference type="InterPro" id="IPR036038">
    <property type="entry name" value="Aminotransferase-like"/>
</dbReference>
<comment type="caution">
    <text evidence="6">The sequence shown here is derived from an EMBL/GenBank/DDBJ whole genome shotgun (WGS) entry which is preliminary data.</text>
</comment>
<accession>A0A9W6LNM5</accession>
<dbReference type="CDD" id="cd00449">
    <property type="entry name" value="PLPDE_IV"/>
    <property type="match status" value="1"/>
</dbReference>
<dbReference type="InterPro" id="IPR001544">
    <property type="entry name" value="Aminotrans_IV"/>
</dbReference>
<dbReference type="Proteomes" id="UP001144471">
    <property type="component" value="Unassembled WGS sequence"/>
</dbReference>
<evidence type="ECO:0000256" key="4">
    <source>
        <dbReference type="RuleBase" id="RU004106"/>
    </source>
</evidence>
<name>A0A9W6LNM5_9FUSO</name>
<keyword evidence="6" id="KW-0032">Aminotransferase</keyword>
<organism evidence="6 7">
    <name type="scientific">Propionigenium maris DSM 9537</name>
    <dbReference type="NCBI Taxonomy" id="1123000"/>
    <lineage>
        <taxon>Bacteria</taxon>
        <taxon>Fusobacteriati</taxon>
        <taxon>Fusobacteriota</taxon>
        <taxon>Fusobacteriia</taxon>
        <taxon>Fusobacteriales</taxon>
        <taxon>Fusobacteriaceae</taxon>
        <taxon>Propionigenium</taxon>
    </lineage>
</organism>
<dbReference type="InterPro" id="IPR043131">
    <property type="entry name" value="BCAT-like_N"/>
</dbReference>
<dbReference type="InterPro" id="IPR043132">
    <property type="entry name" value="BCAT-like_C"/>
</dbReference>
<keyword evidence="7" id="KW-1185">Reference proteome</keyword>
<dbReference type="AlphaFoldDB" id="A0A9W6LNM5"/>